<feature type="transmembrane region" description="Helical" evidence="8">
    <location>
        <begin position="551"/>
        <end position="570"/>
    </location>
</feature>
<organism evidence="9 10">
    <name type="scientific">Microdochium trichocladiopsis</name>
    <dbReference type="NCBI Taxonomy" id="1682393"/>
    <lineage>
        <taxon>Eukaryota</taxon>
        <taxon>Fungi</taxon>
        <taxon>Dikarya</taxon>
        <taxon>Ascomycota</taxon>
        <taxon>Pezizomycotina</taxon>
        <taxon>Sordariomycetes</taxon>
        <taxon>Xylariomycetidae</taxon>
        <taxon>Xylariales</taxon>
        <taxon>Microdochiaceae</taxon>
        <taxon>Microdochium</taxon>
    </lineage>
</organism>
<keyword evidence="6 8" id="KW-0472">Membrane</keyword>
<feature type="compositionally biased region" description="Basic residues" evidence="7">
    <location>
        <begin position="16"/>
        <end position="41"/>
    </location>
</feature>
<feature type="transmembrane region" description="Helical" evidence="8">
    <location>
        <begin position="228"/>
        <end position="254"/>
    </location>
</feature>
<feature type="compositionally biased region" description="Basic and acidic residues" evidence="7">
    <location>
        <begin position="713"/>
        <end position="726"/>
    </location>
</feature>
<evidence type="ECO:0000256" key="4">
    <source>
        <dbReference type="ARBA" id="ARBA00022692"/>
    </source>
</evidence>
<feature type="transmembrane region" description="Helical" evidence="8">
    <location>
        <begin position="511"/>
        <end position="539"/>
    </location>
</feature>
<keyword evidence="4 8" id="KW-0812">Transmembrane</keyword>
<feature type="transmembrane region" description="Helical" evidence="8">
    <location>
        <begin position="117"/>
        <end position="135"/>
    </location>
</feature>
<name>A0A9P8XZG3_9PEZI</name>
<feature type="region of interest" description="Disordered" evidence="7">
    <location>
        <begin position="776"/>
        <end position="828"/>
    </location>
</feature>
<keyword evidence="10" id="KW-1185">Reference proteome</keyword>
<feature type="compositionally biased region" description="Basic residues" evidence="7">
    <location>
        <begin position="702"/>
        <end position="712"/>
    </location>
</feature>
<feature type="compositionally biased region" description="Low complexity" evidence="7">
    <location>
        <begin position="778"/>
        <end position="789"/>
    </location>
</feature>
<feature type="transmembrane region" description="Helical" evidence="8">
    <location>
        <begin position="75"/>
        <end position="97"/>
    </location>
</feature>
<keyword evidence="3" id="KW-1003">Cell membrane</keyword>
<comment type="caution">
    <text evidence="9">The sequence shown here is derived from an EMBL/GenBank/DDBJ whole genome shotgun (WGS) entry which is preliminary data.</text>
</comment>
<dbReference type="EMBL" id="JAGTJQ010000008">
    <property type="protein sequence ID" value="KAH7025953.1"/>
    <property type="molecule type" value="Genomic_DNA"/>
</dbReference>
<dbReference type="PANTHER" id="PTHR23502:SF186">
    <property type="entry name" value="MAJOR FACILITATOR SUPERFAMILY (MFS) PROFILE DOMAIN-CONTAINING PROTEIN"/>
    <property type="match status" value="1"/>
</dbReference>
<feature type="transmembrane region" description="Helical" evidence="8">
    <location>
        <begin position="182"/>
        <end position="207"/>
    </location>
</feature>
<reference evidence="9" key="1">
    <citation type="journal article" date="2021" name="Nat. Commun.">
        <title>Genetic determinants of endophytism in the Arabidopsis root mycobiome.</title>
        <authorList>
            <person name="Mesny F."/>
            <person name="Miyauchi S."/>
            <person name="Thiergart T."/>
            <person name="Pickel B."/>
            <person name="Atanasova L."/>
            <person name="Karlsson M."/>
            <person name="Huettel B."/>
            <person name="Barry K.W."/>
            <person name="Haridas S."/>
            <person name="Chen C."/>
            <person name="Bauer D."/>
            <person name="Andreopoulos W."/>
            <person name="Pangilinan J."/>
            <person name="LaButti K."/>
            <person name="Riley R."/>
            <person name="Lipzen A."/>
            <person name="Clum A."/>
            <person name="Drula E."/>
            <person name="Henrissat B."/>
            <person name="Kohler A."/>
            <person name="Grigoriev I.V."/>
            <person name="Martin F.M."/>
            <person name="Hacquard S."/>
        </authorList>
    </citation>
    <scope>NUCLEOTIDE SEQUENCE</scope>
    <source>
        <strain evidence="9">MPI-CAGE-CH-0230</strain>
    </source>
</reference>
<evidence type="ECO:0000256" key="2">
    <source>
        <dbReference type="ARBA" id="ARBA00022448"/>
    </source>
</evidence>
<dbReference type="GO" id="GO:0005886">
    <property type="term" value="C:plasma membrane"/>
    <property type="evidence" value="ECO:0007669"/>
    <property type="project" value="UniProtKB-SubCell"/>
</dbReference>
<feature type="transmembrane region" description="Helical" evidence="8">
    <location>
        <begin position="260"/>
        <end position="280"/>
    </location>
</feature>
<gene>
    <name evidence="9" type="ORF">B0I36DRAFT_293662</name>
</gene>
<dbReference type="SUPFAM" id="SSF103473">
    <property type="entry name" value="MFS general substrate transporter"/>
    <property type="match status" value="1"/>
</dbReference>
<feature type="region of interest" description="Disordered" evidence="7">
    <location>
        <begin position="702"/>
        <end position="726"/>
    </location>
</feature>
<evidence type="ECO:0008006" key="11">
    <source>
        <dbReference type="Google" id="ProtNLM"/>
    </source>
</evidence>
<feature type="transmembrane region" description="Helical" evidence="8">
    <location>
        <begin position="376"/>
        <end position="395"/>
    </location>
</feature>
<comment type="subcellular location">
    <subcellularLocation>
        <location evidence="1">Cell membrane</location>
        <topology evidence="1">Multi-pass membrane protein</topology>
    </subcellularLocation>
</comment>
<dbReference type="InterPro" id="IPR036259">
    <property type="entry name" value="MFS_trans_sf"/>
</dbReference>
<keyword evidence="2" id="KW-0813">Transport</keyword>
<evidence type="ECO:0000313" key="10">
    <source>
        <dbReference type="Proteomes" id="UP000756346"/>
    </source>
</evidence>
<evidence type="ECO:0000256" key="8">
    <source>
        <dbReference type="SAM" id="Phobius"/>
    </source>
</evidence>
<dbReference type="GeneID" id="70181351"/>
<proteinExistence type="predicted"/>
<dbReference type="GO" id="GO:0022857">
    <property type="term" value="F:transmembrane transporter activity"/>
    <property type="evidence" value="ECO:0007669"/>
    <property type="project" value="TreeGrafter"/>
</dbReference>
<dbReference type="PANTHER" id="PTHR23502">
    <property type="entry name" value="MAJOR FACILITATOR SUPERFAMILY"/>
    <property type="match status" value="1"/>
</dbReference>
<evidence type="ECO:0000256" key="5">
    <source>
        <dbReference type="ARBA" id="ARBA00022989"/>
    </source>
</evidence>
<feature type="transmembrane region" description="Helical" evidence="8">
    <location>
        <begin position="342"/>
        <end position="364"/>
    </location>
</feature>
<sequence length="828" mass="91388">MGHTIAQKPTHSGRDRSRRYHLRQRGRSSRPQHSTRLRLHQRSCTSLQQGREPRLSKSLKRKPIARDWPLVRKRLAAAVACLNTALIGVNAGIYAGALPSIQYAIVDLNHSMVFGNVGFFLGLALVSFMCWPLPLLHGRKPYVVCGLSIALPLIFPQAIVVSAPRSPSTPVWEVVILVSRTLMGSVLGLTSMNCHAMLTDLFGASLMSTAPHQELMDQRDLRRHGGGLGVWLGLWTWCFVGSIALGFLVGGLVIDNVAPANAFYVCIGMTACVLVVNVLCPEVRRSSWRRYVAEVQVGQTISRCPARGEIMMQHINETPRSWGQDVYHGLIMSMEMLRQPGFAVMTLFAAWVYAQVVLIIILLASLSSRLYHLRPTYVGAVVSSIAIGALAAVPFQKASIFSRSRYHPQRTNSMTFDQTFTWTSHLVRRAIFVLALPLVAALYVVVSTGPPLHIAAPSAFAALIGFLSCLGISECNGMLMENWDCSDLLPVTEIHQGSRTRRRLRSNYSSFPRVSAGLAITHSLSFVLAGFVTIVGGLLQRNLSQRAASGAVAGILLVLSCLLLAVLVRFRNVQIIPASRIKEMDRWTVERRISLHSHARALAIARSQGRTDLDDTVAEEPRWRPLLLGNPTRKHRRMNLLELGALSRWSEIRKLNRLVDHDAHLNRQAVRAAQKEIGRRANELVGDLHALGDVVGSVSRRSLRSLHSHSHSHSHDSDTEPSTKHMSREIGMHAPVAGATAREPHTVNRATDTFGERERHMVQIVEEELERFTVGDWSNSEEVSSGSSGQAVGHGRQQNLHKREATEVGEYGMTPASARGSNLGHGPR</sequence>
<evidence type="ECO:0000256" key="1">
    <source>
        <dbReference type="ARBA" id="ARBA00004651"/>
    </source>
</evidence>
<protein>
    <recommendedName>
        <fullName evidence="11">Polyamine transport protein</fullName>
    </recommendedName>
</protein>
<feature type="region of interest" description="Disordered" evidence="7">
    <location>
        <begin position="1"/>
        <end position="43"/>
    </location>
</feature>
<dbReference type="AlphaFoldDB" id="A0A9P8XZG3"/>
<feature type="transmembrane region" description="Helical" evidence="8">
    <location>
        <begin position="426"/>
        <end position="446"/>
    </location>
</feature>
<dbReference type="Proteomes" id="UP000756346">
    <property type="component" value="Unassembled WGS sequence"/>
</dbReference>
<keyword evidence="5 8" id="KW-1133">Transmembrane helix</keyword>
<accession>A0A9P8XZG3</accession>
<dbReference type="Gene3D" id="1.20.1250.20">
    <property type="entry name" value="MFS general substrate transporter like domains"/>
    <property type="match status" value="1"/>
</dbReference>
<evidence type="ECO:0000256" key="7">
    <source>
        <dbReference type="SAM" id="MobiDB-lite"/>
    </source>
</evidence>
<dbReference type="RefSeq" id="XP_046009170.1">
    <property type="nucleotide sequence ID" value="XM_046151805.1"/>
</dbReference>
<evidence type="ECO:0000256" key="3">
    <source>
        <dbReference type="ARBA" id="ARBA00022475"/>
    </source>
</evidence>
<dbReference type="OrthoDB" id="10250282at2759"/>
<evidence type="ECO:0000256" key="6">
    <source>
        <dbReference type="ARBA" id="ARBA00023136"/>
    </source>
</evidence>
<evidence type="ECO:0000313" key="9">
    <source>
        <dbReference type="EMBL" id="KAH7025953.1"/>
    </source>
</evidence>
<feature type="transmembrane region" description="Helical" evidence="8">
    <location>
        <begin position="142"/>
        <end position="162"/>
    </location>
</feature>